<evidence type="ECO:0000313" key="2">
    <source>
        <dbReference type="EMBL" id="CAE8631497.1"/>
    </source>
</evidence>
<dbReference type="Pfam" id="PF25342">
    <property type="entry name" value="GT_PLOD"/>
    <property type="match status" value="1"/>
</dbReference>
<sequence>DVADATARLIAERYEAVATSLPGPRRPIVASSERLCGWGGARLCSDEDEARYPEAPTDSKYLNAGGYLGPAEELSEMITAVLEMKSTATGVHKEKGQMSDQYFFKLYFWDNLDKIVLDYNQSIFGNFLEIVQRPCESDWVPQCAVKPCCTESDNFRRFHELFYGLYDVKGCAVWRQDKLPVSWHGNGAGKWLYLLALDRLSMRCPVVANLTLALSPTDMIGGVFRRFEERSRIEGLKWPGGFLITDPVRMHEDQAKDLPAECAS</sequence>
<reference evidence="2" key="1">
    <citation type="submission" date="2021-02" db="EMBL/GenBank/DDBJ databases">
        <authorList>
            <person name="Dougan E. K."/>
            <person name="Rhodes N."/>
            <person name="Thang M."/>
            <person name="Chan C."/>
        </authorList>
    </citation>
    <scope>NUCLEOTIDE SEQUENCE</scope>
</reference>
<accession>A0A813H1B9</accession>
<evidence type="ECO:0000313" key="3">
    <source>
        <dbReference type="Proteomes" id="UP000654075"/>
    </source>
</evidence>
<name>A0A813H1B9_POLGL</name>
<dbReference type="CDD" id="cd22997">
    <property type="entry name" value="GT_LH"/>
    <property type="match status" value="1"/>
</dbReference>
<evidence type="ECO:0000259" key="1">
    <source>
        <dbReference type="Pfam" id="PF25342"/>
    </source>
</evidence>
<dbReference type="AlphaFoldDB" id="A0A813H1B9"/>
<proteinExistence type="predicted"/>
<organism evidence="2 3">
    <name type="scientific">Polarella glacialis</name>
    <name type="common">Dinoflagellate</name>
    <dbReference type="NCBI Taxonomy" id="89957"/>
    <lineage>
        <taxon>Eukaryota</taxon>
        <taxon>Sar</taxon>
        <taxon>Alveolata</taxon>
        <taxon>Dinophyceae</taxon>
        <taxon>Suessiales</taxon>
        <taxon>Suessiaceae</taxon>
        <taxon>Polarella</taxon>
    </lineage>
</organism>
<comment type="caution">
    <text evidence="2">The sequence shown here is derived from an EMBL/GenBank/DDBJ whole genome shotgun (WGS) entry which is preliminary data.</text>
</comment>
<feature type="non-terminal residue" evidence="2">
    <location>
        <position position="264"/>
    </location>
</feature>
<feature type="domain" description="PLOD1-3-like GT" evidence="1">
    <location>
        <begin position="26"/>
        <end position="129"/>
    </location>
</feature>
<dbReference type="InterPro" id="IPR057589">
    <property type="entry name" value="GT_PLOD"/>
</dbReference>
<dbReference type="EMBL" id="CAJNNV010030144">
    <property type="protein sequence ID" value="CAE8631497.1"/>
    <property type="molecule type" value="Genomic_DNA"/>
</dbReference>
<dbReference type="OrthoDB" id="69177at2759"/>
<keyword evidence="3" id="KW-1185">Reference proteome</keyword>
<gene>
    <name evidence="2" type="ORF">PGLA1383_LOCUS47599</name>
</gene>
<protein>
    <recommendedName>
        <fullName evidence="1">PLOD1-3-like GT domain-containing protein</fullName>
    </recommendedName>
</protein>
<dbReference type="Proteomes" id="UP000654075">
    <property type="component" value="Unassembled WGS sequence"/>
</dbReference>